<feature type="region of interest" description="Disordered" evidence="1">
    <location>
        <begin position="20"/>
        <end position="63"/>
    </location>
</feature>
<feature type="domain" description="UTP23 sensor motif region" evidence="2">
    <location>
        <begin position="20"/>
        <end position="30"/>
    </location>
</feature>
<evidence type="ECO:0000256" key="1">
    <source>
        <dbReference type="SAM" id="MobiDB-lite"/>
    </source>
</evidence>
<dbReference type="Proteomes" id="UP000006882">
    <property type="component" value="Chromosome G1"/>
</dbReference>
<name>A0A251RK94_PRUPE</name>
<gene>
    <name evidence="3" type="ORF">PRUPE_1G585500</name>
</gene>
<evidence type="ECO:0000259" key="2">
    <source>
        <dbReference type="Pfam" id="PF24779"/>
    </source>
</evidence>
<keyword evidence="4" id="KW-1185">Reference proteome</keyword>
<evidence type="ECO:0000313" key="3">
    <source>
        <dbReference type="EMBL" id="ONI36441.1"/>
    </source>
</evidence>
<sequence length="88" mass="10111">MLDTHEWMRLAAVGNFCFRGPNPLSCKKKKTQKNPDHSGQGKDGDATLRSRKKRNRSRKGKRLKVLKFGQLRLNEHAVLQSSFLSNFN</sequence>
<dbReference type="STRING" id="3760.A0A251RK94"/>
<feature type="compositionally biased region" description="Basic residues" evidence="1">
    <location>
        <begin position="49"/>
        <end position="63"/>
    </location>
</feature>
<proteinExistence type="predicted"/>
<feature type="compositionally biased region" description="Basic and acidic residues" evidence="1">
    <location>
        <begin position="33"/>
        <end position="48"/>
    </location>
</feature>
<organism evidence="3 4">
    <name type="scientific">Prunus persica</name>
    <name type="common">Peach</name>
    <name type="synonym">Amygdalus persica</name>
    <dbReference type="NCBI Taxonomy" id="3760"/>
    <lineage>
        <taxon>Eukaryota</taxon>
        <taxon>Viridiplantae</taxon>
        <taxon>Streptophyta</taxon>
        <taxon>Embryophyta</taxon>
        <taxon>Tracheophyta</taxon>
        <taxon>Spermatophyta</taxon>
        <taxon>Magnoliopsida</taxon>
        <taxon>eudicotyledons</taxon>
        <taxon>Gunneridae</taxon>
        <taxon>Pentapetalae</taxon>
        <taxon>rosids</taxon>
        <taxon>fabids</taxon>
        <taxon>Rosales</taxon>
        <taxon>Rosaceae</taxon>
        <taxon>Amygdaloideae</taxon>
        <taxon>Amygdaleae</taxon>
        <taxon>Prunus</taxon>
    </lineage>
</organism>
<dbReference type="InterPro" id="IPR057776">
    <property type="entry name" value="UTP23_sensor"/>
</dbReference>
<dbReference type="Gramene" id="ONI36441">
    <property type="protein sequence ID" value="ONI36441"/>
    <property type="gene ID" value="PRUPE_1G585500"/>
</dbReference>
<dbReference type="EMBL" id="CM007651">
    <property type="protein sequence ID" value="ONI36441.1"/>
    <property type="molecule type" value="Genomic_DNA"/>
</dbReference>
<dbReference type="Pfam" id="PF24779">
    <property type="entry name" value="UTP23_sensor"/>
    <property type="match status" value="1"/>
</dbReference>
<protein>
    <recommendedName>
        <fullName evidence="2">UTP23 sensor motif region domain-containing protein</fullName>
    </recommendedName>
</protein>
<evidence type="ECO:0000313" key="4">
    <source>
        <dbReference type="Proteomes" id="UP000006882"/>
    </source>
</evidence>
<reference evidence="3 4" key="1">
    <citation type="journal article" date="2013" name="Nat. Genet.">
        <title>The high-quality draft genome of peach (Prunus persica) identifies unique patterns of genetic diversity, domestication and genome evolution.</title>
        <authorList>
            <consortium name="International Peach Genome Initiative"/>
            <person name="Verde I."/>
            <person name="Abbott A.G."/>
            <person name="Scalabrin S."/>
            <person name="Jung S."/>
            <person name="Shu S."/>
            <person name="Marroni F."/>
            <person name="Zhebentyayeva T."/>
            <person name="Dettori M.T."/>
            <person name="Grimwood J."/>
            <person name="Cattonaro F."/>
            <person name="Zuccolo A."/>
            <person name="Rossini L."/>
            <person name="Jenkins J."/>
            <person name="Vendramin E."/>
            <person name="Meisel L.A."/>
            <person name="Decroocq V."/>
            <person name="Sosinski B."/>
            <person name="Prochnik S."/>
            <person name="Mitros T."/>
            <person name="Policriti A."/>
            <person name="Cipriani G."/>
            <person name="Dondini L."/>
            <person name="Ficklin S."/>
            <person name="Goodstein D.M."/>
            <person name="Xuan P."/>
            <person name="Del Fabbro C."/>
            <person name="Aramini V."/>
            <person name="Copetti D."/>
            <person name="Gonzalez S."/>
            <person name="Horner D.S."/>
            <person name="Falchi R."/>
            <person name="Lucas S."/>
            <person name="Mica E."/>
            <person name="Maldonado J."/>
            <person name="Lazzari B."/>
            <person name="Bielenberg D."/>
            <person name="Pirona R."/>
            <person name="Miculan M."/>
            <person name="Barakat A."/>
            <person name="Testolin R."/>
            <person name="Stella A."/>
            <person name="Tartarini S."/>
            <person name="Tonutti P."/>
            <person name="Arus P."/>
            <person name="Orellana A."/>
            <person name="Wells C."/>
            <person name="Main D."/>
            <person name="Vizzotto G."/>
            <person name="Silva H."/>
            <person name="Salamini F."/>
            <person name="Schmutz J."/>
            <person name="Morgante M."/>
            <person name="Rokhsar D.S."/>
        </authorList>
    </citation>
    <scope>NUCLEOTIDE SEQUENCE [LARGE SCALE GENOMIC DNA]</scope>
    <source>
        <strain evidence="4">cv. Nemared</strain>
    </source>
</reference>
<accession>A0A251RK94</accession>
<dbReference type="AlphaFoldDB" id="A0A251RK94"/>